<dbReference type="AlphaFoldDB" id="A0A552UV17"/>
<dbReference type="RefSeq" id="WP_143375006.1">
    <property type="nucleotide sequence ID" value="NZ_VJVZ01000015.1"/>
</dbReference>
<feature type="chain" id="PRO_5021743246" description="CarboxypepD_reg-like domain-containing protein" evidence="1">
    <location>
        <begin position="18"/>
        <end position="248"/>
    </location>
</feature>
<dbReference type="Proteomes" id="UP000320643">
    <property type="component" value="Unassembled WGS sequence"/>
</dbReference>
<dbReference type="OrthoDB" id="1427655at2"/>
<keyword evidence="1" id="KW-0732">Signal</keyword>
<keyword evidence="3" id="KW-1185">Reference proteome</keyword>
<evidence type="ECO:0000256" key="1">
    <source>
        <dbReference type="SAM" id="SignalP"/>
    </source>
</evidence>
<reference evidence="2 3" key="1">
    <citation type="submission" date="2019-07" db="EMBL/GenBank/DDBJ databases">
        <title>Flavobacterium sp. nov., isolated from glacier ice.</title>
        <authorList>
            <person name="Liu Q."/>
            <person name="Xin Y.-H."/>
        </authorList>
    </citation>
    <scope>NUCLEOTIDE SEQUENCE [LARGE SCALE GENOMIC DNA]</scope>
    <source>
        <strain evidence="2 3">ZT4R6</strain>
    </source>
</reference>
<accession>A0A552UV17</accession>
<comment type="caution">
    <text evidence="2">The sequence shown here is derived from an EMBL/GenBank/DDBJ whole genome shotgun (WGS) entry which is preliminary data.</text>
</comment>
<evidence type="ECO:0000313" key="3">
    <source>
        <dbReference type="Proteomes" id="UP000320643"/>
    </source>
</evidence>
<protein>
    <recommendedName>
        <fullName evidence="4">CarboxypepD_reg-like domain-containing protein</fullName>
    </recommendedName>
</protein>
<gene>
    <name evidence="2" type="ORF">FMM05_18985</name>
</gene>
<evidence type="ECO:0000313" key="2">
    <source>
        <dbReference type="EMBL" id="TRW22039.1"/>
    </source>
</evidence>
<feature type="signal peptide" evidence="1">
    <location>
        <begin position="1"/>
        <end position="17"/>
    </location>
</feature>
<name>A0A552UV17_9FLAO</name>
<evidence type="ECO:0008006" key="4">
    <source>
        <dbReference type="Google" id="ProtNLM"/>
    </source>
</evidence>
<organism evidence="2 3">
    <name type="scientific">Flavobacterium zepuense</name>
    <dbReference type="NCBI Taxonomy" id="2593302"/>
    <lineage>
        <taxon>Bacteria</taxon>
        <taxon>Pseudomonadati</taxon>
        <taxon>Bacteroidota</taxon>
        <taxon>Flavobacteriia</taxon>
        <taxon>Flavobacteriales</taxon>
        <taxon>Flavobacteriaceae</taxon>
        <taxon>Flavobacterium</taxon>
    </lineage>
</organism>
<dbReference type="EMBL" id="VJVZ01000015">
    <property type="protein sequence ID" value="TRW22039.1"/>
    <property type="molecule type" value="Genomic_DNA"/>
</dbReference>
<sequence>MNKLLYLLLFITLPVFAQERKPLQGRIMAGDAVVNDVFVINKKTGAEVKTKDKGDFTIDVKTGDVLVVYSNKTEVREFAVSELSFADVPYIMSVNPKSYELNEVVINQTVTSESLGLVPKGQKRYTPAERRLKTAADFEPSLFLPPSPGIGIPTDAIINAISGRTKMLKKALKTEGKVLAIEKINGLYTEQELRDELKIPADYLQGFIFYAVEDATCAAALKARNDDLAKLTIANLALKYRAILEEHE</sequence>
<proteinExistence type="predicted"/>